<dbReference type="PROSITE" id="PS50850">
    <property type="entry name" value="MFS"/>
    <property type="match status" value="1"/>
</dbReference>
<keyword evidence="8" id="KW-0997">Cell inner membrane</keyword>
<keyword evidence="5 8" id="KW-0812">Transmembrane</keyword>
<evidence type="ECO:0000259" key="9">
    <source>
        <dbReference type="PROSITE" id="PS50850"/>
    </source>
</evidence>
<evidence type="ECO:0000256" key="5">
    <source>
        <dbReference type="ARBA" id="ARBA00022692"/>
    </source>
</evidence>
<dbReference type="GO" id="GO:0042910">
    <property type="term" value="F:xenobiotic transmembrane transporter activity"/>
    <property type="evidence" value="ECO:0007669"/>
    <property type="project" value="InterPro"/>
</dbReference>
<feature type="transmembrane region" description="Helical" evidence="8">
    <location>
        <begin position="119"/>
        <end position="136"/>
    </location>
</feature>
<dbReference type="InterPro" id="IPR011701">
    <property type="entry name" value="MFS"/>
</dbReference>
<feature type="transmembrane region" description="Helical" evidence="8">
    <location>
        <begin position="178"/>
        <end position="198"/>
    </location>
</feature>
<dbReference type="PANTHER" id="PTHR23502:SF132">
    <property type="entry name" value="POLYAMINE TRANSPORTER 2-RELATED"/>
    <property type="match status" value="1"/>
</dbReference>
<evidence type="ECO:0000256" key="8">
    <source>
        <dbReference type="RuleBase" id="RU365088"/>
    </source>
</evidence>
<sequence length="428" mass="45905">MNRQTRMTDQNMTFRRGDPLPAWLPVLLGIFTAVGPVSTDVYLPALPEMERQLHTAAGSGSATMAAWVIGLAIGQITIGPISDRFGRRWPLLLGMLGYTLGEIGCALAPSMTFLCICRVFSAIMASAGLVVPNACIRDLTEGDASSKMMSRLIVIQGTVPILAPMLGGFALKFVDWRVIFWVTAVYGGICTLLLMTIFPETLAPHDRRDLRPISIIERYVYILRTRSFVTNGLVWSFLGFVTFTYLTAAPMLFEDVFGMSPFHYGMLFGLFAICMIGASAINGQLVGRVSTGRMLFSALGVSLAGCAILLLLALVSNYDLDPQGHIKGMFLWPLIIALIITMGPTGIIGPNSMVGVLSEQSDRAGSASALAGTMQYLFGAVASALFGLMPSGTAVPMALFLSFAFVAAMGFALLRPNLPAVAEPSHHS</sequence>
<organism evidence="10 11">
    <name type="scientific">Gluconobacter oxydans NBRC 3293</name>
    <dbReference type="NCBI Taxonomy" id="1315969"/>
    <lineage>
        <taxon>Bacteria</taxon>
        <taxon>Pseudomonadati</taxon>
        <taxon>Pseudomonadota</taxon>
        <taxon>Alphaproteobacteria</taxon>
        <taxon>Acetobacterales</taxon>
        <taxon>Acetobacteraceae</taxon>
        <taxon>Gluconobacter</taxon>
    </lineage>
</organism>
<feature type="transmembrane region" description="Helical" evidence="8">
    <location>
        <begin position="394"/>
        <end position="414"/>
    </location>
</feature>
<dbReference type="GO" id="GO:0005886">
    <property type="term" value="C:plasma membrane"/>
    <property type="evidence" value="ECO:0007669"/>
    <property type="project" value="UniProtKB-SubCell"/>
</dbReference>
<dbReference type="InterPro" id="IPR036259">
    <property type="entry name" value="MFS_trans_sf"/>
</dbReference>
<keyword evidence="7 8" id="KW-0472">Membrane</keyword>
<reference evidence="10 11" key="1">
    <citation type="submission" date="2013-04" db="EMBL/GenBank/DDBJ databases">
        <title>Gluconobacter oxydans NBRC 3293 whole genome sequence.</title>
        <authorList>
            <person name="Matsutani M."/>
            <person name="Yakushi T."/>
            <person name="Matsushita K."/>
        </authorList>
    </citation>
    <scope>NUCLEOTIDE SEQUENCE [LARGE SCALE GENOMIC DNA]</scope>
    <source>
        <strain evidence="10 11">NBRC 3293</strain>
    </source>
</reference>
<dbReference type="InterPro" id="IPR005829">
    <property type="entry name" value="Sugar_transporter_CS"/>
</dbReference>
<dbReference type="PROSITE" id="PS00216">
    <property type="entry name" value="SUGAR_TRANSPORT_1"/>
    <property type="match status" value="1"/>
</dbReference>
<dbReference type="CDD" id="cd17320">
    <property type="entry name" value="MFS_MdfA_MDR_like"/>
    <property type="match status" value="1"/>
</dbReference>
<proteinExistence type="inferred from homology"/>
<dbReference type="GO" id="GO:1990961">
    <property type="term" value="P:xenobiotic detoxification by transmembrane export across the plasma membrane"/>
    <property type="evidence" value="ECO:0007669"/>
    <property type="project" value="InterPro"/>
</dbReference>
<comment type="caution">
    <text evidence="10">The sequence shown here is derived from an EMBL/GenBank/DDBJ whole genome shotgun (WGS) entry which is preliminary data.</text>
</comment>
<evidence type="ECO:0000256" key="6">
    <source>
        <dbReference type="ARBA" id="ARBA00022989"/>
    </source>
</evidence>
<feature type="transmembrane region" description="Helical" evidence="8">
    <location>
        <begin position="20"/>
        <end position="39"/>
    </location>
</feature>
<protein>
    <recommendedName>
        <fullName evidence="8">Bcr/CflA family efflux transporter</fullName>
    </recommendedName>
</protein>
<comment type="similarity">
    <text evidence="2 8">Belongs to the major facilitator superfamily. Bcr/CmlA family.</text>
</comment>
<keyword evidence="3 8" id="KW-0813">Transport</keyword>
<name>A0A829X067_GLUOY</name>
<evidence type="ECO:0000256" key="3">
    <source>
        <dbReference type="ARBA" id="ARBA00022448"/>
    </source>
</evidence>
<feature type="transmembrane region" description="Helical" evidence="8">
    <location>
        <begin position="264"/>
        <end position="283"/>
    </location>
</feature>
<gene>
    <name evidence="10" type="ORF">NBRC3293_0784</name>
</gene>
<feature type="transmembrane region" description="Helical" evidence="8">
    <location>
        <begin position="91"/>
        <end position="113"/>
    </location>
</feature>
<dbReference type="EMBL" id="BARJ01000003">
    <property type="protein sequence ID" value="GEM16287.1"/>
    <property type="molecule type" value="Genomic_DNA"/>
</dbReference>
<dbReference type="Proteomes" id="UP000484858">
    <property type="component" value="Unassembled WGS sequence"/>
</dbReference>
<evidence type="ECO:0000256" key="2">
    <source>
        <dbReference type="ARBA" id="ARBA00006236"/>
    </source>
</evidence>
<evidence type="ECO:0000256" key="1">
    <source>
        <dbReference type="ARBA" id="ARBA00004651"/>
    </source>
</evidence>
<dbReference type="Pfam" id="PF07690">
    <property type="entry name" value="MFS_1"/>
    <property type="match status" value="1"/>
</dbReference>
<feature type="transmembrane region" description="Helical" evidence="8">
    <location>
        <begin position="330"/>
        <end position="348"/>
    </location>
</feature>
<dbReference type="SUPFAM" id="SSF103473">
    <property type="entry name" value="MFS general substrate transporter"/>
    <property type="match status" value="1"/>
</dbReference>
<feature type="transmembrane region" description="Helical" evidence="8">
    <location>
        <begin position="148"/>
        <end position="166"/>
    </location>
</feature>
<dbReference type="PANTHER" id="PTHR23502">
    <property type="entry name" value="MAJOR FACILITATOR SUPERFAMILY"/>
    <property type="match status" value="1"/>
</dbReference>
<evidence type="ECO:0000256" key="7">
    <source>
        <dbReference type="ARBA" id="ARBA00023136"/>
    </source>
</evidence>
<comment type="subcellular location">
    <subcellularLocation>
        <location evidence="8">Cell inner membrane</location>
        <topology evidence="8">Multi-pass membrane protein</topology>
    </subcellularLocation>
    <subcellularLocation>
        <location evidence="1">Cell membrane</location>
        <topology evidence="1">Multi-pass membrane protein</topology>
    </subcellularLocation>
</comment>
<evidence type="ECO:0000313" key="11">
    <source>
        <dbReference type="Proteomes" id="UP000484858"/>
    </source>
</evidence>
<accession>A0A829X067</accession>
<feature type="transmembrane region" description="Helical" evidence="8">
    <location>
        <begin position="59"/>
        <end position="79"/>
    </location>
</feature>
<feature type="transmembrane region" description="Helical" evidence="8">
    <location>
        <begin position="369"/>
        <end position="388"/>
    </location>
</feature>
<dbReference type="NCBIfam" id="TIGR00710">
    <property type="entry name" value="efflux_Bcr_CflA"/>
    <property type="match status" value="1"/>
</dbReference>
<feature type="transmembrane region" description="Helical" evidence="8">
    <location>
        <begin position="295"/>
        <end position="318"/>
    </location>
</feature>
<dbReference type="InterPro" id="IPR004812">
    <property type="entry name" value="Efflux_drug-R_Bcr/CmlA"/>
</dbReference>
<evidence type="ECO:0000256" key="4">
    <source>
        <dbReference type="ARBA" id="ARBA00022475"/>
    </source>
</evidence>
<dbReference type="InterPro" id="IPR020846">
    <property type="entry name" value="MFS_dom"/>
</dbReference>
<feature type="domain" description="Major facilitator superfamily (MFS) profile" evidence="9">
    <location>
        <begin position="24"/>
        <end position="419"/>
    </location>
</feature>
<feature type="transmembrane region" description="Helical" evidence="8">
    <location>
        <begin position="228"/>
        <end position="252"/>
    </location>
</feature>
<dbReference type="Gene3D" id="1.20.1720.10">
    <property type="entry name" value="Multidrug resistance protein D"/>
    <property type="match status" value="1"/>
</dbReference>
<keyword evidence="6 8" id="KW-1133">Transmembrane helix</keyword>
<evidence type="ECO:0000313" key="10">
    <source>
        <dbReference type="EMBL" id="GEM16287.1"/>
    </source>
</evidence>
<keyword evidence="4" id="KW-1003">Cell membrane</keyword>
<dbReference type="AlphaFoldDB" id="A0A829X067"/>